<sequence>MDLEACHKKLECFSHRKTTSLCSSCGPVATPAPTVFALSLKGLQSQGFRTKSPQKQGRNHNQIASETRNKNTELERERRIKKAISVPPQA</sequence>
<dbReference type="Proteomes" id="UP001327560">
    <property type="component" value="Chromosome 8"/>
</dbReference>
<dbReference type="EMBL" id="CP136897">
    <property type="protein sequence ID" value="WOL15732.1"/>
    <property type="molecule type" value="Genomic_DNA"/>
</dbReference>
<feature type="region of interest" description="Disordered" evidence="1">
    <location>
        <begin position="48"/>
        <end position="90"/>
    </location>
</feature>
<gene>
    <name evidence="2" type="ORF">Cni_G24513</name>
</gene>
<reference evidence="2 3" key="1">
    <citation type="submission" date="2023-10" db="EMBL/GenBank/DDBJ databases">
        <title>Chromosome-scale genome assembly provides insights into flower coloration mechanisms of Canna indica.</title>
        <authorList>
            <person name="Li C."/>
        </authorList>
    </citation>
    <scope>NUCLEOTIDE SEQUENCE [LARGE SCALE GENOMIC DNA]</scope>
    <source>
        <tissue evidence="2">Flower</tissue>
    </source>
</reference>
<evidence type="ECO:0000256" key="1">
    <source>
        <dbReference type="SAM" id="MobiDB-lite"/>
    </source>
</evidence>
<name>A0AAQ3KV78_9LILI</name>
<protein>
    <submittedName>
        <fullName evidence="2">Uncharacterized protein</fullName>
    </submittedName>
</protein>
<keyword evidence="3" id="KW-1185">Reference proteome</keyword>
<evidence type="ECO:0000313" key="3">
    <source>
        <dbReference type="Proteomes" id="UP001327560"/>
    </source>
</evidence>
<feature type="compositionally biased region" description="Basic and acidic residues" evidence="1">
    <location>
        <begin position="67"/>
        <end position="78"/>
    </location>
</feature>
<accession>A0AAQ3KV78</accession>
<dbReference type="AlphaFoldDB" id="A0AAQ3KV78"/>
<proteinExistence type="predicted"/>
<evidence type="ECO:0000313" key="2">
    <source>
        <dbReference type="EMBL" id="WOL15732.1"/>
    </source>
</evidence>
<feature type="compositionally biased region" description="Polar residues" evidence="1">
    <location>
        <begin position="48"/>
        <end position="66"/>
    </location>
</feature>
<organism evidence="2 3">
    <name type="scientific">Canna indica</name>
    <name type="common">Indian-shot</name>
    <dbReference type="NCBI Taxonomy" id="4628"/>
    <lineage>
        <taxon>Eukaryota</taxon>
        <taxon>Viridiplantae</taxon>
        <taxon>Streptophyta</taxon>
        <taxon>Embryophyta</taxon>
        <taxon>Tracheophyta</taxon>
        <taxon>Spermatophyta</taxon>
        <taxon>Magnoliopsida</taxon>
        <taxon>Liliopsida</taxon>
        <taxon>Zingiberales</taxon>
        <taxon>Cannaceae</taxon>
        <taxon>Canna</taxon>
    </lineage>
</organism>